<evidence type="ECO:0000313" key="5">
    <source>
        <dbReference type="Proteomes" id="UP000503540"/>
    </source>
</evidence>
<dbReference type="Pfam" id="PF08530">
    <property type="entry name" value="PepX_C"/>
    <property type="match status" value="1"/>
</dbReference>
<feature type="compositionally biased region" description="Polar residues" evidence="2">
    <location>
        <begin position="626"/>
        <end position="643"/>
    </location>
</feature>
<accession>A0A6G9YJ08</accession>
<name>A0A6G9YJ08_9NOCA</name>
<dbReference type="Gene3D" id="1.10.3020.10">
    <property type="entry name" value="alpha-amino acid ester hydrolase ( Helical cap domain)"/>
    <property type="match status" value="1"/>
</dbReference>
<sequence length="666" mass="73188">MIPAGVHRRGIASGGRCKALSRFTIRRVRLFTALACVGILVIGCDSSGESKNTGSSSSMTAQPAAWPPDTDRGDCAVEKQPDVPATMRDGTVLRADVYRPKTDQPVPVILMRTQYLKSSAQIQPSRYRAPDWFASHCYLVVIQDTRGLGKSDGVFSEFTNDQRDGYDSVEWAAQLPGSNGKVGMYGSSYVGATQWLAATETPPHLAAIVPANTSSDYYDGWNYEGGAFRLAFVEPWAMLTIGIEAAQRRGDKAAEDQLKAALTDVTSWMNFRPYKDFPPFQPTNPAVAPWFYDWIRNSTRNDYWKQWSIRDRYQNVKVPVLDMAGWYDVFLAGGVENFTGMVERGGSQEAKDNQRLVIGPWDHVGWGRKDSVIAPRLENLGPVADSPMNELMLAWYDHFLKGVDNGVAGKPRVDYYVMGANRWKSAPSWPLPQTKWTEYFFTDTGTISSAGRVGKLMPQPPTGDGSDRYRYDPADPAPSVGGHSCCGIGIGVQGPYDQTSVEQRTDVLTYTTDPLTADTEVTGPVTVKLWASSTAPDTDFVARLEVVTQDGSAVNLNNGILRAAFRDSLSDPSPIEPGKPYQFTIKIWPTSYQFKAGDRIRVAVSSSDYPQYAPNPNTGERFGDSARTQPATQTVYRDSQHPSSVVIPVIPAGDNGSDTFPLKPGR</sequence>
<dbReference type="KEGG" id="nah:F5544_26690"/>
<dbReference type="EMBL" id="CP046172">
    <property type="protein sequence ID" value="QIS13192.1"/>
    <property type="molecule type" value="Genomic_DNA"/>
</dbReference>
<evidence type="ECO:0000259" key="3">
    <source>
        <dbReference type="SMART" id="SM00939"/>
    </source>
</evidence>
<feature type="domain" description="Xaa-Pro dipeptidyl-peptidase C-terminal" evidence="3">
    <location>
        <begin position="393"/>
        <end position="646"/>
    </location>
</feature>
<dbReference type="PANTHER" id="PTHR43056">
    <property type="entry name" value="PEPTIDASE S9 PROLYL OLIGOPEPTIDASE"/>
    <property type="match status" value="1"/>
</dbReference>
<dbReference type="SMART" id="SM00939">
    <property type="entry name" value="PepX_C"/>
    <property type="match status" value="1"/>
</dbReference>
<dbReference type="SUPFAM" id="SSF49785">
    <property type="entry name" value="Galactose-binding domain-like"/>
    <property type="match status" value="1"/>
</dbReference>
<reference evidence="4 5" key="1">
    <citation type="journal article" date="2019" name="ACS Chem. Biol.">
        <title>Identification and Mobilization of a Cryptic Antibiotic Biosynthesis Gene Locus from a Human-Pathogenic Nocardia Isolate.</title>
        <authorList>
            <person name="Herisse M."/>
            <person name="Ishida K."/>
            <person name="Porter J.L."/>
            <person name="Howden B."/>
            <person name="Hertweck C."/>
            <person name="Stinear T.P."/>
            <person name="Pidot S.J."/>
        </authorList>
    </citation>
    <scope>NUCLEOTIDE SEQUENCE [LARGE SCALE GENOMIC DNA]</scope>
    <source>
        <strain evidence="4 5">AUSMDU00012717</strain>
    </source>
</reference>
<keyword evidence="5" id="KW-1185">Reference proteome</keyword>
<dbReference type="InterPro" id="IPR008979">
    <property type="entry name" value="Galactose-bd-like_sf"/>
</dbReference>
<feature type="compositionally biased region" description="Low complexity" evidence="2">
    <location>
        <begin position="48"/>
        <end position="58"/>
    </location>
</feature>
<dbReference type="Gene3D" id="3.40.50.1820">
    <property type="entry name" value="alpha/beta hydrolase"/>
    <property type="match status" value="1"/>
</dbReference>
<proteinExistence type="predicted"/>
<keyword evidence="1 4" id="KW-0378">Hydrolase</keyword>
<organism evidence="4 5">
    <name type="scientific">Nocardia arthritidis</name>
    <dbReference type="NCBI Taxonomy" id="228602"/>
    <lineage>
        <taxon>Bacteria</taxon>
        <taxon>Bacillati</taxon>
        <taxon>Actinomycetota</taxon>
        <taxon>Actinomycetes</taxon>
        <taxon>Mycobacteriales</taxon>
        <taxon>Nocardiaceae</taxon>
        <taxon>Nocardia</taxon>
    </lineage>
</organism>
<feature type="region of interest" description="Disordered" evidence="2">
    <location>
        <begin position="48"/>
        <end position="74"/>
    </location>
</feature>
<dbReference type="InterPro" id="IPR013736">
    <property type="entry name" value="Xaa-Pro_dipept_C"/>
</dbReference>
<dbReference type="InterPro" id="IPR029058">
    <property type="entry name" value="AB_hydrolase_fold"/>
</dbReference>
<dbReference type="PANTHER" id="PTHR43056:SF10">
    <property type="entry name" value="COCE_NOND FAMILY, PUTATIVE (AFU_ORTHOLOGUE AFUA_7G00600)-RELATED"/>
    <property type="match status" value="1"/>
</dbReference>
<dbReference type="InterPro" id="IPR005674">
    <property type="entry name" value="CocE/Ser_esterase"/>
</dbReference>
<feature type="region of interest" description="Disordered" evidence="2">
    <location>
        <begin position="611"/>
        <end position="644"/>
    </location>
</feature>
<gene>
    <name evidence="4" type="ORF">F5544_26690</name>
</gene>
<dbReference type="SUPFAM" id="SSF53474">
    <property type="entry name" value="alpha/beta-Hydrolases"/>
    <property type="match status" value="1"/>
</dbReference>
<dbReference type="InterPro" id="IPR050585">
    <property type="entry name" value="Xaa-Pro_dipeptidyl-ppase/CocE"/>
</dbReference>
<dbReference type="NCBIfam" id="TIGR00976">
    <property type="entry name" value="CocE_NonD"/>
    <property type="match status" value="1"/>
</dbReference>
<dbReference type="Pfam" id="PF02129">
    <property type="entry name" value="Peptidase_S15"/>
    <property type="match status" value="1"/>
</dbReference>
<dbReference type="AlphaFoldDB" id="A0A6G9YJ08"/>
<evidence type="ECO:0000256" key="2">
    <source>
        <dbReference type="SAM" id="MobiDB-lite"/>
    </source>
</evidence>
<evidence type="ECO:0000256" key="1">
    <source>
        <dbReference type="ARBA" id="ARBA00022801"/>
    </source>
</evidence>
<dbReference type="Proteomes" id="UP000503540">
    <property type="component" value="Chromosome"/>
</dbReference>
<dbReference type="Gene3D" id="2.60.120.260">
    <property type="entry name" value="Galactose-binding domain-like"/>
    <property type="match status" value="1"/>
</dbReference>
<dbReference type="InterPro" id="IPR000383">
    <property type="entry name" value="Xaa-Pro-like_dom"/>
</dbReference>
<protein>
    <submittedName>
        <fullName evidence="4">CocE/NonD family hydrolase</fullName>
    </submittedName>
</protein>
<evidence type="ECO:0000313" key="4">
    <source>
        <dbReference type="EMBL" id="QIS13192.1"/>
    </source>
</evidence>
<dbReference type="GO" id="GO:0008239">
    <property type="term" value="F:dipeptidyl-peptidase activity"/>
    <property type="evidence" value="ECO:0007669"/>
    <property type="project" value="InterPro"/>
</dbReference>